<gene>
    <name evidence="6" type="ORF">QBC46DRAFT_445274</name>
</gene>
<accession>A0AAN6S9G2</accession>
<keyword evidence="3 4" id="KW-0175">Coiled coil</keyword>
<sequence length="519" mass="57122">MNCDICRRSHNATRLPFLCAVDARNHLYEGRIAYTQALVQNDEAERQVNAILSSQTEAKPQDGGRAALLRANIDRLRSDEAAAADRTSQIIAQAERLKADVEAARKEIEAKKNAIARKKSDLKSDSSGLANRRSRQLKEMEESIGRLRFKWKRSAETMAATRAFLCEEAARLYGLRQVKRAGVKKFEIGGVEIFDVHAMNSVSPEMISTILAHMAHILVLACHYLAIRLPAEITLPHRDYPRPTIFSLGSSHRHGEVPFPGSAQIPSAGAGGLDDEHVHVPRPRPLFIEKPLPTLAKEDPSTYCLFLEGVALLAYDIAWVCCSQRVFVGEKESYDDVCNMGQNLWRLLIGDNIHRRTVEPGVFPTSLTPPSGSPSRNEGEVKPKSPLGCWSHGTTHNNLNSAEGTEFIRSFRVLGPMKIVDRLKGRLSREAPMLEWEKIEGDEFEDAFDEGVLIKGRQDNKSGGRSGPASSSGRAAELAGNESIMSVRTVSTSAGVPDNGNANANPSRGTSGWTKLKNR</sequence>
<evidence type="ECO:0000256" key="2">
    <source>
        <dbReference type="ARBA" id="ARBA00013807"/>
    </source>
</evidence>
<evidence type="ECO:0000313" key="7">
    <source>
        <dbReference type="Proteomes" id="UP001303473"/>
    </source>
</evidence>
<evidence type="ECO:0000256" key="3">
    <source>
        <dbReference type="ARBA" id="ARBA00023054"/>
    </source>
</evidence>
<evidence type="ECO:0000256" key="1">
    <source>
        <dbReference type="ARBA" id="ARBA00009574"/>
    </source>
</evidence>
<feature type="region of interest" description="Disordered" evidence="5">
    <location>
        <begin position="361"/>
        <end position="389"/>
    </location>
</feature>
<reference evidence="7" key="1">
    <citation type="journal article" date="2023" name="Mol. Phylogenet. Evol.">
        <title>Genome-scale phylogeny and comparative genomics of the fungal order Sordariales.</title>
        <authorList>
            <person name="Hensen N."/>
            <person name="Bonometti L."/>
            <person name="Westerberg I."/>
            <person name="Brannstrom I.O."/>
            <person name="Guillou S."/>
            <person name="Cros-Aarteil S."/>
            <person name="Calhoun S."/>
            <person name="Haridas S."/>
            <person name="Kuo A."/>
            <person name="Mondo S."/>
            <person name="Pangilinan J."/>
            <person name="Riley R."/>
            <person name="LaButti K."/>
            <person name="Andreopoulos B."/>
            <person name="Lipzen A."/>
            <person name="Chen C."/>
            <person name="Yan M."/>
            <person name="Daum C."/>
            <person name="Ng V."/>
            <person name="Clum A."/>
            <person name="Steindorff A."/>
            <person name="Ohm R.A."/>
            <person name="Martin F."/>
            <person name="Silar P."/>
            <person name="Natvig D.O."/>
            <person name="Lalanne C."/>
            <person name="Gautier V."/>
            <person name="Ament-Velasquez S.L."/>
            <person name="Kruys A."/>
            <person name="Hutchinson M.I."/>
            <person name="Powell A.J."/>
            <person name="Barry K."/>
            <person name="Miller A.N."/>
            <person name="Grigoriev I.V."/>
            <person name="Debuchy R."/>
            <person name="Gladieux P."/>
            <person name="Hiltunen Thoren M."/>
            <person name="Johannesson H."/>
        </authorList>
    </citation>
    <scope>NUCLEOTIDE SEQUENCE [LARGE SCALE GENOMIC DNA]</scope>
    <source>
        <strain evidence="7">CBS 340.73</strain>
    </source>
</reference>
<keyword evidence="7" id="KW-1185">Reference proteome</keyword>
<dbReference type="GO" id="GO:0005768">
    <property type="term" value="C:endosome"/>
    <property type="evidence" value="ECO:0007669"/>
    <property type="project" value="TreeGrafter"/>
</dbReference>
<dbReference type="GO" id="GO:0035493">
    <property type="term" value="P:SNARE complex assembly"/>
    <property type="evidence" value="ECO:0007669"/>
    <property type="project" value="TreeGrafter"/>
</dbReference>
<comment type="similarity">
    <text evidence="1">Belongs to the ATG14 family.</text>
</comment>
<dbReference type="GO" id="GO:0000149">
    <property type="term" value="F:SNARE binding"/>
    <property type="evidence" value="ECO:0007669"/>
    <property type="project" value="TreeGrafter"/>
</dbReference>
<dbReference type="Pfam" id="PF10186">
    <property type="entry name" value="ATG14"/>
    <property type="match status" value="1"/>
</dbReference>
<dbReference type="EMBL" id="MU853755">
    <property type="protein sequence ID" value="KAK3945365.1"/>
    <property type="molecule type" value="Genomic_DNA"/>
</dbReference>
<proteinExistence type="inferred from homology"/>
<feature type="compositionally biased region" description="Low complexity" evidence="5">
    <location>
        <begin position="364"/>
        <end position="375"/>
    </location>
</feature>
<evidence type="ECO:0000256" key="5">
    <source>
        <dbReference type="SAM" id="MobiDB-lite"/>
    </source>
</evidence>
<protein>
    <recommendedName>
        <fullName evidence="2">Autophagy-related protein 14</fullName>
    </recommendedName>
</protein>
<dbReference type="PANTHER" id="PTHR15157">
    <property type="entry name" value="UV RADIATION RESISTANCE-ASSOCIATED GENE PROTEIN"/>
    <property type="match status" value="1"/>
</dbReference>
<dbReference type="Proteomes" id="UP001303473">
    <property type="component" value="Unassembled WGS sequence"/>
</dbReference>
<feature type="coiled-coil region" evidence="4">
    <location>
        <begin position="87"/>
        <end position="125"/>
    </location>
</feature>
<dbReference type="GO" id="GO:0032991">
    <property type="term" value="C:protein-containing complex"/>
    <property type="evidence" value="ECO:0007669"/>
    <property type="project" value="UniProtKB-ARBA"/>
</dbReference>
<comment type="caution">
    <text evidence="6">The sequence shown here is derived from an EMBL/GenBank/DDBJ whole genome shotgun (WGS) entry which is preliminary data.</text>
</comment>
<dbReference type="PANTHER" id="PTHR15157:SF13">
    <property type="entry name" value="AUTOPHAGY-RELATED PROTEIN 14"/>
    <property type="match status" value="1"/>
</dbReference>
<feature type="compositionally biased region" description="Polar residues" evidence="5">
    <location>
        <begin position="483"/>
        <end position="513"/>
    </location>
</feature>
<evidence type="ECO:0000313" key="6">
    <source>
        <dbReference type="EMBL" id="KAK3945365.1"/>
    </source>
</evidence>
<feature type="region of interest" description="Disordered" evidence="5">
    <location>
        <begin position="455"/>
        <end position="519"/>
    </location>
</feature>
<evidence type="ECO:0000256" key="4">
    <source>
        <dbReference type="SAM" id="Coils"/>
    </source>
</evidence>
<feature type="compositionally biased region" description="Low complexity" evidence="5">
    <location>
        <begin position="467"/>
        <end position="476"/>
    </location>
</feature>
<dbReference type="AlphaFoldDB" id="A0AAN6S9G2"/>
<dbReference type="InterPro" id="IPR018791">
    <property type="entry name" value="UV_resistance/autophagy_Atg14"/>
</dbReference>
<name>A0AAN6S9G2_9PEZI</name>
<dbReference type="GO" id="GO:0000323">
    <property type="term" value="C:lytic vacuole"/>
    <property type="evidence" value="ECO:0007669"/>
    <property type="project" value="TreeGrafter"/>
</dbReference>
<organism evidence="6 7">
    <name type="scientific">Diplogelasinospora grovesii</name>
    <dbReference type="NCBI Taxonomy" id="303347"/>
    <lineage>
        <taxon>Eukaryota</taxon>
        <taxon>Fungi</taxon>
        <taxon>Dikarya</taxon>
        <taxon>Ascomycota</taxon>
        <taxon>Pezizomycotina</taxon>
        <taxon>Sordariomycetes</taxon>
        <taxon>Sordariomycetidae</taxon>
        <taxon>Sordariales</taxon>
        <taxon>Diplogelasinosporaceae</taxon>
        <taxon>Diplogelasinospora</taxon>
    </lineage>
</organism>